<comment type="caution">
    <text evidence="1">The sequence shown here is derived from an EMBL/GenBank/DDBJ whole genome shotgun (WGS) entry which is preliminary data.</text>
</comment>
<evidence type="ECO:0000313" key="2">
    <source>
        <dbReference type="Proteomes" id="UP000293347"/>
    </source>
</evidence>
<protein>
    <recommendedName>
        <fullName evidence="3">Sensory transduction regulator</fullName>
    </recommendedName>
</protein>
<dbReference type="RefSeq" id="WP_131596563.1">
    <property type="nucleotide sequence ID" value="NZ_SJSL01000002.1"/>
</dbReference>
<organism evidence="1 2">
    <name type="scientific">Pedobacter psychroterrae</name>
    <dbReference type="NCBI Taxonomy" id="2530453"/>
    <lineage>
        <taxon>Bacteria</taxon>
        <taxon>Pseudomonadati</taxon>
        <taxon>Bacteroidota</taxon>
        <taxon>Sphingobacteriia</taxon>
        <taxon>Sphingobacteriales</taxon>
        <taxon>Sphingobacteriaceae</taxon>
        <taxon>Pedobacter</taxon>
    </lineage>
</organism>
<accession>A0A4R0NPT8</accession>
<gene>
    <name evidence="1" type="ORF">EZ437_13690</name>
</gene>
<dbReference type="AlphaFoldDB" id="A0A4R0NPT8"/>
<dbReference type="Proteomes" id="UP000293347">
    <property type="component" value="Unassembled WGS sequence"/>
</dbReference>
<keyword evidence="2" id="KW-1185">Reference proteome</keyword>
<evidence type="ECO:0000313" key="1">
    <source>
        <dbReference type="EMBL" id="TCD01763.1"/>
    </source>
</evidence>
<evidence type="ECO:0008006" key="3">
    <source>
        <dbReference type="Google" id="ProtNLM"/>
    </source>
</evidence>
<reference evidence="1 2" key="1">
    <citation type="submission" date="2019-02" db="EMBL/GenBank/DDBJ databases">
        <title>Pedobacter sp. RP-1-14 sp. nov., isolated from Arctic soil.</title>
        <authorList>
            <person name="Dahal R.H."/>
        </authorList>
    </citation>
    <scope>NUCLEOTIDE SEQUENCE [LARGE SCALE GENOMIC DNA]</scope>
    <source>
        <strain evidence="1 2">RP-1-14</strain>
    </source>
</reference>
<dbReference type="EMBL" id="SJSL01000002">
    <property type="protein sequence ID" value="TCD01763.1"/>
    <property type="molecule type" value="Genomic_DNA"/>
</dbReference>
<proteinExistence type="predicted"/>
<dbReference type="OrthoDB" id="5243146at2"/>
<name>A0A4R0NPT8_9SPHI</name>
<sequence length="182" mass="20572">MAKSATSKAHQKQLELIYNYLEEDGWSMAVQPPDTDNPYHRITADIDAEDDDSEVLWKIELSLMPITAANLTDVSIIQCFIPLANKFTTLLKPELFEMLVKINTNLPIVGFGFMDEFNLLYYKHNLMLPNNFTDTDGLILSESLAMIAYLISTFTTPIVQVATGLKTMRDSIAQMQHNNSFS</sequence>